<evidence type="ECO:0000256" key="1">
    <source>
        <dbReference type="ARBA" id="ARBA00001917"/>
    </source>
</evidence>
<organism evidence="10 11">
    <name type="scientific">Vescimonas coprocola</name>
    <dbReference type="NCBI Taxonomy" id="2714355"/>
    <lineage>
        <taxon>Bacteria</taxon>
        <taxon>Bacillati</taxon>
        <taxon>Bacillota</taxon>
        <taxon>Clostridia</taxon>
        <taxon>Eubacteriales</taxon>
        <taxon>Oscillospiraceae</taxon>
        <taxon>Vescimonas</taxon>
    </lineage>
</organism>
<feature type="binding site" evidence="8">
    <location>
        <position position="239"/>
    </location>
    <ligand>
        <name>glyoxylate</name>
        <dbReference type="ChEBI" id="CHEBI:36655"/>
    </ligand>
</feature>
<proteinExistence type="inferred from homology"/>
<keyword evidence="3 8" id="KW-0288">FMN</keyword>
<dbReference type="AlphaFoldDB" id="A0A810PXL5"/>
<dbReference type="GO" id="GO:0016491">
    <property type="term" value="F:oxidoreductase activity"/>
    <property type="evidence" value="ECO:0007669"/>
    <property type="project" value="InterPro"/>
</dbReference>
<evidence type="ECO:0000256" key="4">
    <source>
        <dbReference type="ARBA" id="ARBA00024042"/>
    </source>
</evidence>
<keyword evidence="2 8" id="KW-0285">Flavoprotein</keyword>
<dbReference type="PANTHER" id="PTHR10578">
    <property type="entry name" value="S -2-HYDROXY-ACID OXIDASE-RELATED"/>
    <property type="match status" value="1"/>
</dbReference>
<evidence type="ECO:0000256" key="6">
    <source>
        <dbReference type="ARBA" id="ARBA00048754"/>
    </source>
</evidence>
<dbReference type="SUPFAM" id="SSF51395">
    <property type="entry name" value="FMN-linked oxidoreductases"/>
    <property type="match status" value="1"/>
</dbReference>
<feature type="domain" description="FMN-dependent dehydrogenase" evidence="9">
    <location>
        <begin position="37"/>
        <end position="179"/>
    </location>
</feature>
<keyword evidence="11" id="KW-1185">Reference proteome</keyword>
<sequence>MEYQEVLQNARTCMGPYCKACSVCNGQACKNTIPGPGAKGSGTGFARNYQKWQELRVNLDTIGENRPADTSFDFFGHRLALPVMAAPVGAMQLHYGDKYDDLTYNRLLLAACAKAGIVAFTGDGVDPAVMEGATQAIRAQQGCGVPTVKPWDRETLMQKLDLALTADPMAIAMDIDAAGLPFLRNRMPPAGSKTVAELREVAEYARKPFILKGIMTVRGAEKAVEAGASAIVVSNHGGRVLDQCPATAEVLPAIADAVGDQVMVLVDGGIRTGLDVFKALALGADGVLIGRPFVTMVYGGGEEGVAAYVRKLTDELSDTMAMCGAHSLKEINREMLWQG</sequence>
<dbReference type="RefSeq" id="WP_213541365.1">
    <property type="nucleotide sequence ID" value="NZ_AP023418.1"/>
</dbReference>
<feature type="binding site" evidence="8">
    <location>
        <position position="236"/>
    </location>
    <ligand>
        <name>FMN</name>
        <dbReference type="ChEBI" id="CHEBI:58210"/>
    </ligand>
</feature>
<dbReference type="InterPro" id="IPR013785">
    <property type="entry name" value="Aldolase_TIM"/>
</dbReference>
<feature type="binding site" evidence="8">
    <location>
        <position position="234"/>
    </location>
    <ligand>
        <name>FMN</name>
        <dbReference type="ChEBI" id="CHEBI:58210"/>
    </ligand>
</feature>
<dbReference type="EMBL" id="AP023418">
    <property type="protein sequence ID" value="BCK80400.1"/>
    <property type="molecule type" value="Genomic_DNA"/>
</dbReference>
<evidence type="ECO:0000259" key="9">
    <source>
        <dbReference type="Pfam" id="PF01070"/>
    </source>
</evidence>
<feature type="binding site" evidence="8">
    <location>
        <position position="212"/>
    </location>
    <ligand>
        <name>FMN</name>
        <dbReference type="ChEBI" id="CHEBI:58210"/>
    </ligand>
</feature>
<dbReference type="CDD" id="cd02809">
    <property type="entry name" value="alpha_hydroxyacid_oxid_FMN"/>
    <property type="match status" value="1"/>
</dbReference>
<evidence type="ECO:0000256" key="7">
    <source>
        <dbReference type="PIRSR" id="PIRSR000138-1"/>
    </source>
</evidence>
<comment type="cofactor">
    <cofactor evidence="1">
        <name>FMN</name>
        <dbReference type="ChEBI" id="CHEBI:58210"/>
    </cofactor>
</comment>
<accession>A0A810PXL5</accession>
<protein>
    <recommendedName>
        <fullName evidence="5">L-lactate oxidase</fullName>
    </recommendedName>
</protein>
<comment type="catalytic activity">
    <reaction evidence="6">
        <text>(S)-lactate + O2 = pyruvate + H2O2</text>
        <dbReference type="Rhea" id="RHEA:55868"/>
        <dbReference type="ChEBI" id="CHEBI:15361"/>
        <dbReference type="ChEBI" id="CHEBI:15379"/>
        <dbReference type="ChEBI" id="CHEBI:16240"/>
        <dbReference type="ChEBI" id="CHEBI:16651"/>
    </reaction>
    <physiologicalReaction direction="left-to-right" evidence="6">
        <dbReference type="Rhea" id="RHEA:55869"/>
    </physiologicalReaction>
</comment>
<evidence type="ECO:0000256" key="3">
    <source>
        <dbReference type="ARBA" id="ARBA00022643"/>
    </source>
</evidence>
<evidence type="ECO:0000256" key="5">
    <source>
        <dbReference type="ARBA" id="ARBA00029513"/>
    </source>
</evidence>
<gene>
    <name evidence="10" type="ORF">MM50RIKEN_01630</name>
</gene>
<dbReference type="Pfam" id="PF01070">
    <property type="entry name" value="FMN_dh"/>
    <property type="match status" value="2"/>
</dbReference>
<dbReference type="PANTHER" id="PTHR10578:SF107">
    <property type="entry name" value="2-HYDROXYACID OXIDASE 1"/>
    <property type="match status" value="1"/>
</dbReference>
<feature type="binding site" evidence="8">
    <location>
        <begin position="290"/>
        <end position="291"/>
    </location>
    <ligand>
        <name>FMN</name>
        <dbReference type="ChEBI" id="CHEBI:58210"/>
    </ligand>
</feature>
<dbReference type="GO" id="GO:0010181">
    <property type="term" value="F:FMN binding"/>
    <property type="evidence" value="ECO:0007669"/>
    <property type="project" value="InterPro"/>
</dbReference>
<name>A0A810PXL5_9FIRM</name>
<dbReference type="InterPro" id="IPR012133">
    <property type="entry name" value="Alpha-hydoxy_acid_DH_FMN"/>
</dbReference>
<reference evidence="10" key="1">
    <citation type="submission" date="2020-09" db="EMBL/GenBank/DDBJ databases">
        <title>New species isolated from human feces.</title>
        <authorList>
            <person name="Kitahara M."/>
            <person name="Shigeno Y."/>
            <person name="Shime M."/>
            <person name="Matsumoto Y."/>
            <person name="Nakamura S."/>
            <person name="Motooka D."/>
            <person name="Fukuoka S."/>
            <person name="Nishikawa H."/>
            <person name="Benno Y."/>
        </authorList>
    </citation>
    <scope>NUCLEOTIDE SEQUENCE</scope>
    <source>
        <strain evidence="10">MM50</strain>
    </source>
</reference>
<evidence type="ECO:0000256" key="8">
    <source>
        <dbReference type="PIRSR" id="PIRSR000138-2"/>
    </source>
</evidence>
<feature type="domain" description="FMN-dependent dehydrogenase" evidence="9">
    <location>
        <begin position="193"/>
        <end position="337"/>
    </location>
</feature>
<dbReference type="KEGG" id="vcop:MM50RIKEN_01630"/>
<evidence type="ECO:0000313" key="11">
    <source>
        <dbReference type="Proteomes" id="UP000681035"/>
    </source>
</evidence>
<feature type="active site" description="Proton acceptor" evidence="7">
    <location>
        <position position="236"/>
    </location>
</feature>
<comment type="similarity">
    <text evidence="4">Belongs to the FMN-dependent alpha-hydroxy acid dehydrogenase family.</text>
</comment>
<evidence type="ECO:0000256" key="2">
    <source>
        <dbReference type="ARBA" id="ARBA00022630"/>
    </source>
</evidence>
<dbReference type="InterPro" id="IPR000262">
    <property type="entry name" value="FMN-dep_DH"/>
</dbReference>
<dbReference type="PIRSF" id="PIRSF000138">
    <property type="entry name" value="Al-hdrx_acd_dh"/>
    <property type="match status" value="1"/>
</dbReference>
<evidence type="ECO:0000313" key="10">
    <source>
        <dbReference type="EMBL" id="BCK80400.1"/>
    </source>
</evidence>
<dbReference type="Gene3D" id="3.20.20.70">
    <property type="entry name" value="Aldolase class I"/>
    <property type="match status" value="1"/>
</dbReference>
<feature type="binding site" evidence="8">
    <location>
        <begin position="267"/>
        <end position="271"/>
    </location>
    <ligand>
        <name>FMN</name>
        <dbReference type="ChEBI" id="CHEBI:58210"/>
    </ligand>
</feature>
<dbReference type="Proteomes" id="UP000681035">
    <property type="component" value="Chromosome"/>
</dbReference>